<organism evidence="1 2">
    <name type="scientific">Gimesia maris</name>
    <dbReference type="NCBI Taxonomy" id="122"/>
    <lineage>
        <taxon>Bacteria</taxon>
        <taxon>Pseudomonadati</taxon>
        <taxon>Planctomycetota</taxon>
        <taxon>Planctomycetia</taxon>
        <taxon>Planctomycetales</taxon>
        <taxon>Planctomycetaceae</taxon>
        <taxon>Gimesia</taxon>
    </lineage>
</organism>
<dbReference type="AlphaFoldDB" id="A0A3D3R071"/>
<dbReference type="EMBL" id="DQAY01000023">
    <property type="protein sequence ID" value="HCO22215.1"/>
    <property type="molecule type" value="Genomic_DNA"/>
</dbReference>
<dbReference type="Proteomes" id="UP000263642">
    <property type="component" value="Unassembled WGS sequence"/>
</dbReference>
<gene>
    <name evidence="1" type="ORF">DIT97_03780</name>
</gene>
<comment type="caution">
    <text evidence="1">The sequence shown here is derived from an EMBL/GenBank/DDBJ whole genome shotgun (WGS) entry which is preliminary data.</text>
</comment>
<protein>
    <submittedName>
        <fullName evidence="1">Uncharacterized protein</fullName>
    </submittedName>
</protein>
<proteinExistence type="predicted"/>
<accession>A0A3D3R071</accession>
<evidence type="ECO:0000313" key="1">
    <source>
        <dbReference type="EMBL" id="HCO22215.1"/>
    </source>
</evidence>
<name>A0A3D3R071_9PLAN</name>
<evidence type="ECO:0000313" key="2">
    <source>
        <dbReference type="Proteomes" id="UP000263642"/>
    </source>
</evidence>
<reference evidence="1 2" key="1">
    <citation type="journal article" date="2018" name="Nat. Biotechnol.">
        <title>A standardized bacterial taxonomy based on genome phylogeny substantially revises the tree of life.</title>
        <authorList>
            <person name="Parks D.H."/>
            <person name="Chuvochina M."/>
            <person name="Waite D.W."/>
            <person name="Rinke C."/>
            <person name="Skarshewski A."/>
            <person name="Chaumeil P.A."/>
            <person name="Hugenholtz P."/>
        </authorList>
    </citation>
    <scope>NUCLEOTIDE SEQUENCE [LARGE SCALE GENOMIC DNA]</scope>
    <source>
        <strain evidence="1">UBA9375</strain>
    </source>
</reference>
<sequence length="69" mass="7927">MGGLATRAWPWPEMGGRMQAQNTHSNQQWLVILALLVHGLDSLEMPIEVAIRDREQEIREINRHPLVSE</sequence>